<dbReference type="Gene3D" id="2.40.50.140">
    <property type="entry name" value="Nucleic acid-binding proteins"/>
    <property type="match status" value="1"/>
</dbReference>
<accession>A0A1F4YG50</accession>
<keyword evidence="8" id="KW-0030">Aminoacyl-tRNA synthetase</keyword>
<evidence type="ECO:0000313" key="11">
    <source>
        <dbReference type="Proteomes" id="UP000178176"/>
    </source>
</evidence>
<evidence type="ECO:0000256" key="6">
    <source>
        <dbReference type="ARBA" id="ARBA00022840"/>
    </source>
</evidence>
<dbReference type="InterPro" id="IPR004523">
    <property type="entry name" value="Asp-tRNA_synthase_2"/>
</dbReference>
<dbReference type="GO" id="GO:0004815">
    <property type="term" value="F:aspartate-tRNA ligase activity"/>
    <property type="evidence" value="ECO:0007669"/>
    <property type="project" value="InterPro"/>
</dbReference>
<evidence type="ECO:0000256" key="3">
    <source>
        <dbReference type="ARBA" id="ARBA00022490"/>
    </source>
</evidence>
<dbReference type="GO" id="GO:0005524">
    <property type="term" value="F:ATP binding"/>
    <property type="evidence" value="ECO:0007669"/>
    <property type="project" value="UniProtKB-KW"/>
</dbReference>
<dbReference type="SUPFAM" id="SSF50249">
    <property type="entry name" value="Nucleic acid-binding proteins"/>
    <property type="match status" value="1"/>
</dbReference>
<dbReference type="GO" id="GO:0017101">
    <property type="term" value="C:aminoacyl-tRNA synthetase multienzyme complex"/>
    <property type="evidence" value="ECO:0007669"/>
    <property type="project" value="TreeGrafter"/>
</dbReference>
<dbReference type="InterPro" id="IPR012340">
    <property type="entry name" value="NA-bd_OB-fold"/>
</dbReference>
<dbReference type="InterPro" id="IPR002312">
    <property type="entry name" value="Asp/Asn-tRNA-synth_IIb"/>
</dbReference>
<name>A0A1F4YG50_9BACT</name>
<keyword evidence="4 10" id="KW-0436">Ligase</keyword>
<comment type="subcellular location">
    <subcellularLocation>
        <location evidence="1">Cytoplasm</location>
    </subcellularLocation>
</comment>
<dbReference type="GO" id="GO:0005829">
    <property type="term" value="C:cytosol"/>
    <property type="evidence" value="ECO:0007669"/>
    <property type="project" value="TreeGrafter"/>
</dbReference>
<keyword evidence="7" id="KW-0648">Protein biosynthesis</keyword>
<dbReference type="NCBIfam" id="NF003483">
    <property type="entry name" value="PRK05159.1"/>
    <property type="match status" value="1"/>
</dbReference>
<dbReference type="CDD" id="cd04317">
    <property type="entry name" value="EcAspRS_like_N"/>
    <property type="match status" value="1"/>
</dbReference>
<reference evidence="10 11" key="1">
    <citation type="journal article" date="2016" name="Nat. Commun.">
        <title>Thousands of microbial genomes shed light on interconnected biogeochemical processes in an aquifer system.</title>
        <authorList>
            <person name="Anantharaman K."/>
            <person name="Brown C.T."/>
            <person name="Hug L.A."/>
            <person name="Sharon I."/>
            <person name="Castelle C.J."/>
            <person name="Probst A.J."/>
            <person name="Thomas B.C."/>
            <person name="Singh A."/>
            <person name="Wilkins M.J."/>
            <person name="Karaoz U."/>
            <person name="Brodie E.L."/>
            <person name="Williams K.H."/>
            <person name="Hubbard S.S."/>
            <person name="Banfield J.F."/>
        </authorList>
    </citation>
    <scope>NUCLEOTIDE SEQUENCE [LARGE SCALE GENOMIC DNA]</scope>
</reference>
<dbReference type="GO" id="GO:0003723">
    <property type="term" value="F:RNA binding"/>
    <property type="evidence" value="ECO:0007669"/>
    <property type="project" value="TreeGrafter"/>
</dbReference>
<dbReference type="AlphaFoldDB" id="A0A1F4YG50"/>
<evidence type="ECO:0000256" key="7">
    <source>
        <dbReference type="ARBA" id="ARBA00022917"/>
    </source>
</evidence>
<gene>
    <name evidence="10" type="ORF">A2876_00235</name>
</gene>
<dbReference type="Pfam" id="PF00152">
    <property type="entry name" value="tRNA-synt_2"/>
    <property type="match status" value="1"/>
</dbReference>
<keyword evidence="5" id="KW-0547">Nucleotide-binding</keyword>
<dbReference type="Gene3D" id="3.30.930.10">
    <property type="entry name" value="Bira Bifunctional Protein, Domain 2"/>
    <property type="match status" value="1"/>
</dbReference>
<organism evidence="10 11">
    <name type="scientific">Candidatus Amesbacteria bacterium RIFCSPHIGHO2_01_FULL_48_32b</name>
    <dbReference type="NCBI Taxonomy" id="1797253"/>
    <lineage>
        <taxon>Bacteria</taxon>
        <taxon>Candidatus Amesiibacteriota</taxon>
    </lineage>
</organism>
<dbReference type="SUPFAM" id="SSF55681">
    <property type="entry name" value="Class II aaRS and biotin synthetases"/>
    <property type="match status" value="1"/>
</dbReference>
<dbReference type="PANTHER" id="PTHR43450">
    <property type="entry name" value="ASPARTYL-TRNA SYNTHETASE"/>
    <property type="match status" value="1"/>
</dbReference>
<dbReference type="InterPro" id="IPR006195">
    <property type="entry name" value="aa-tRNA-synth_II"/>
</dbReference>
<dbReference type="InterPro" id="IPR045864">
    <property type="entry name" value="aa-tRNA-synth_II/BPL/LPL"/>
</dbReference>
<dbReference type="InterPro" id="IPR047089">
    <property type="entry name" value="Asp-tRNA-ligase_1_N"/>
</dbReference>
<proteinExistence type="inferred from homology"/>
<comment type="similarity">
    <text evidence="2">Belongs to the class-II aminoacyl-tRNA synthetase family. Type 2 subfamily.</text>
</comment>
<feature type="domain" description="Aminoacyl-transfer RNA synthetases class-II family profile" evidence="9">
    <location>
        <begin position="136"/>
        <end position="420"/>
    </location>
</feature>
<keyword evidence="6" id="KW-0067">ATP-binding</keyword>
<dbReference type="GO" id="GO:0006422">
    <property type="term" value="P:aspartyl-tRNA aminoacylation"/>
    <property type="evidence" value="ECO:0007669"/>
    <property type="project" value="InterPro"/>
</dbReference>
<dbReference type="PRINTS" id="PR01042">
    <property type="entry name" value="TRNASYNTHASP"/>
</dbReference>
<evidence type="ECO:0000256" key="5">
    <source>
        <dbReference type="ARBA" id="ARBA00022741"/>
    </source>
</evidence>
<evidence type="ECO:0000256" key="8">
    <source>
        <dbReference type="ARBA" id="ARBA00023146"/>
    </source>
</evidence>
<comment type="caution">
    <text evidence="10">The sequence shown here is derived from an EMBL/GenBank/DDBJ whole genome shotgun (WGS) entry which is preliminary data.</text>
</comment>
<dbReference type="InterPro" id="IPR004364">
    <property type="entry name" value="Aa-tRNA-synt_II"/>
</dbReference>
<dbReference type="PANTHER" id="PTHR43450:SF1">
    <property type="entry name" value="ASPARTATE--TRNA LIGASE, CYTOPLASMIC"/>
    <property type="match status" value="1"/>
</dbReference>
<dbReference type="PROSITE" id="PS50862">
    <property type="entry name" value="AA_TRNA_LIGASE_II"/>
    <property type="match status" value="1"/>
</dbReference>
<evidence type="ECO:0000256" key="4">
    <source>
        <dbReference type="ARBA" id="ARBA00022598"/>
    </source>
</evidence>
<dbReference type="Proteomes" id="UP000178176">
    <property type="component" value="Unassembled WGS sequence"/>
</dbReference>
<evidence type="ECO:0000256" key="2">
    <source>
        <dbReference type="ARBA" id="ARBA00005312"/>
    </source>
</evidence>
<dbReference type="EMBL" id="MEXH01000002">
    <property type="protein sequence ID" value="OGC92965.1"/>
    <property type="molecule type" value="Genomic_DNA"/>
</dbReference>
<sequence length="431" mass="48650">MTRTLITDTVSRVGETVLVKGWVNTRRDHGQIVFIDLRDRTGLLQIVTRPELAEGLHAEDVIYVVGTVAKRPEKLINPKLPTGTVEVQAEKVELISKSAELPFDMGSPTLNLELPTLLDHRSLTLRHPKVQTIFQVQASLVENFRQAAKGIGCIETFPPTISTSATEGGADVLPVDYFGHSAFLVQSPQLYKQMLVGVFERVFIITHVYRAEPSVTTRHLVESIQMDCEIGFIDSFSELLDAMETVFSQTIENTQNQFEVQPSLVTNKIPRLTMREAQKIIQDRTGVDHTKEPDLMPEDEREICAWAKETHQSDLVTITHFPTRKRAFYSLPDPDNPEYSLSYDLLYKGLEISSGAQRIHDLDQLKQTIIDRGMDPAGFAMYLQAFEYGMPPHGGFSFGLERSTMKLLDLGNIREASLFPRDTERVDFRLS</sequence>
<protein>
    <submittedName>
        <fullName evidence="10">Aspartate--tRNA(Asn) ligase</fullName>
    </submittedName>
</protein>
<evidence type="ECO:0000313" key="10">
    <source>
        <dbReference type="EMBL" id="OGC92965.1"/>
    </source>
</evidence>
<dbReference type="Pfam" id="PF01336">
    <property type="entry name" value="tRNA_anti-codon"/>
    <property type="match status" value="1"/>
</dbReference>
<dbReference type="InterPro" id="IPR004365">
    <property type="entry name" value="NA-bd_OB_tRNA"/>
</dbReference>
<keyword evidence="3" id="KW-0963">Cytoplasm</keyword>
<evidence type="ECO:0000256" key="1">
    <source>
        <dbReference type="ARBA" id="ARBA00004496"/>
    </source>
</evidence>
<evidence type="ECO:0000259" key="9">
    <source>
        <dbReference type="PROSITE" id="PS50862"/>
    </source>
</evidence>